<dbReference type="InterPro" id="IPR026259">
    <property type="entry name" value="MauG/Cytc_peroxidase"/>
</dbReference>
<reference evidence="10" key="1">
    <citation type="submission" date="2022-10" db="EMBL/GenBank/DDBJ databases">
        <title>Comparative genomics and taxonomic characterization of three novel marine species of genus Reichenbachiella exhibiting antioxidant and polysaccharide degradation activities.</title>
        <authorList>
            <person name="Muhammad N."/>
            <person name="Lee Y.-J."/>
            <person name="Ko J."/>
            <person name="Kim S.-G."/>
        </authorList>
    </citation>
    <scope>NUCLEOTIDE SEQUENCE</scope>
    <source>
        <strain evidence="10">Wsw4-B4</strain>
    </source>
</reference>
<dbReference type="PANTHER" id="PTHR30600:SF10">
    <property type="entry name" value="BLL6722 PROTEIN"/>
    <property type="match status" value="1"/>
</dbReference>
<organism evidence="10 11">
    <name type="scientific">Reichenbachiella carrageenanivorans</name>
    <dbReference type="NCBI Taxonomy" id="2979869"/>
    <lineage>
        <taxon>Bacteria</taxon>
        <taxon>Pseudomonadati</taxon>
        <taxon>Bacteroidota</taxon>
        <taxon>Cytophagia</taxon>
        <taxon>Cytophagales</taxon>
        <taxon>Reichenbachiellaceae</taxon>
        <taxon>Reichenbachiella</taxon>
    </lineage>
</organism>
<evidence type="ECO:0000259" key="9">
    <source>
        <dbReference type="PROSITE" id="PS51007"/>
    </source>
</evidence>
<dbReference type="InterPro" id="IPR004852">
    <property type="entry name" value="Di-haem_cyt_c_peroxidsae"/>
</dbReference>
<evidence type="ECO:0000256" key="8">
    <source>
        <dbReference type="PROSITE-ProRule" id="PRU00433"/>
    </source>
</evidence>
<sequence length="367" mass="40819">MKLRVSMFLMGIGLWSCTEDTQIKVPTPYVLEPPPLFNDNYDLPVDNPLTVEGIALGRQLFYEKQLSRNSTISCGSCHQQAHAFTDGTQFSQGVDGELTTRHAMSLVNLLWQTKFFWDGRASTLEEQALQPIADHIEMDLTLDEAVERLMEKESYRQSFFAAFETEAITAGLIAKALGQFMRTLISADSKYDRYLLGAEAFTPQEKLGMDLFFTHPVPSIGLRGGNCGDCHVPILTSGDRQGFNGFHNNGLTGEKELEAGLMAVTGKAVDQGKFKAPSLRNIALTAPYMHDGRFSTLEEVLDHYNEGIQTSPTLDALIVEATNNPTQELPVKLGLTQEEKEAIIVFLQTLTDNNFIHNEDFSDPFKP</sequence>
<dbReference type="Pfam" id="PF03150">
    <property type="entry name" value="CCP_MauG"/>
    <property type="match status" value="1"/>
</dbReference>
<gene>
    <name evidence="10" type="ORF">N7E81_11380</name>
</gene>
<evidence type="ECO:0000313" key="10">
    <source>
        <dbReference type="EMBL" id="UXX77962.1"/>
    </source>
</evidence>
<dbReference type="RefSeq" id="WP_263049709.1">
    <property type="nucleotide sequence ID" value="NZ_CP106735.1"/>
</dbReference>
<evidence type="ECO:0000256" key="6">
    <source>
        <dbReference type="ARBA" id="ARBA00023002"/>
    </source>
</evidence>
<dbReference type="InterPro" id="IPR051395">
    <property type="entry name" value="Cytochrome_c_Peroxidase/MauG"/>
</dbReference>
<evidence type="ECO:0000256" key="1">
    <source>
        <dbReference type="ARBA" id="ARBA00004418"/>
    </source>
</evidence>
<evidence type="ECO:0000256" key="5">
    <source>
        <dbReference type="ARBA" id="ARBA00022764"/>
    </source>
</evidence>
<accession>A0ABY6CVM7</accession>
<dbReference type="PANTHER" id="PTHR30600">
    <property type="entry name" value="CYTOCHROME C PEROXIDASE-RELATED"/>
    <property type="match status" value="1"/>
</dbReference>
<keyword evidence="2 8" id="KW-0349">Heme</keyword>
<dbReference type="InterPro" id="IPR036909">
    <property type="entry name" value="Cyt_c-like_dom_sf"/>
</dbReference>
<keyword evidence="3 8" id="KW-0479">Metal-binding</keyword>
<evidence type="ECO:0000256" key="2">
    <source>
        <dbReference type="ARBA" id="ARBA00022617"/>
    </source>
</evidence>
<dbReference type="InterPro" id="IPR009056">
    <property type="entry name" value="Cyt_c-like_dom"/>
</dbReference>
<name>A0ABY6CVM7_9BACT</name>
<comment type="subcellular location">
    <subcellularLocation>
        <location evidence="1">Periplasm</location>
    </subcellularLocation>
</comment>
<dbReference type="GO" id="GO:0004601">
    <property type="term" value="F:peroxidase activity"/>
    <property type="evidence" value="ECO:0007669"/>
    <property type="project" value="UniProtKB-KW"/>
</dbReference>
<dbReference type="EMBL" id="CP106735">
    <property type="protein sequence ID" value="UXX77962.1"/>
    <property type="molecule type" value="Genomic_DNA"/>
</dbReference>
<evidence type="ECO:0000256" key="3">
    <source>
        <dbReference type="ARBA" id="ARBA00022723"/>
    </source>
</evidence>
<protein>
    <submittedName>
        <fullName evidence="10">Cytochrome-c peroxidase</fullName>
    </submittedName>
</protein>
<keyword evidence="4" id="KW-0732">Signal</keyword>
<dbReference type="PIRSF" id="PIRSF000294">
    <property type="entry name" value="Cytochrome-c_peroxidase"/>
    <property type="match status" value="1"/>
</dbReference>
<dbReference type="Proteomes" id="UP001062165">
    <property type="component" value="Chromosome"/>
</dbReference>
<evidence type="ECO:0000256" key="4">
    <source>
        <dbReference type="ARBA" id="ARBA00022729"/>
    </source>
</evidence>
<keyword evidence="6" id="KW-0560">Oxidoreductase</keyword>
<evidence type="ECO:0000256" key="7">
    <source>
        <dbReference type="ARBA" id="ARBA00023004"/>
    </source>
</evidence>
<proteinExistence type="predicted"/>
<evidence type="ECO:0000313" key="11">
    <source>
        <dbReference type="Proteomes" id="UP001062165"/>
    </source>
</evidence>
<keyword evidence="5" id="KW-0574">Periplasm</keyword>
<keyword evidence="11" id="KW-1185">Reference proteome</keyword>
<keyword evidence="10" id="KW-0575">Peroxidase</keyword>
<dbReference type="PROSITE" id="PS51007">
    <property type="entry name" value="CYTC"/>
    <property type="match status" value="1"/>
</dbReference>
<dbReference type="SUPFAM" id="SSF46626">
    <property type="entry name" value="Cytochrome c"/>
    <property type="match status" value="2"/>
</dbReference>
<feature type="domain" description="Cytochrome c" evidence="9">
    <location>
        <begin position="203"/>
        <end position="351"/>
    </location>
</feature>
<keyword evidence="7 8" id="KW-0408">Iron</keyword>
<dbReference type="Gene3D" id="1.10.760.10">
    <property type="entry name" value="Cytochrome c-like domain"/>
    <property type="match status" value="2"/>
</dbReference>